<dbReference type="InterPro" id="IPR051048">
    <property type="entry name" value="Peptidase_S8/S53_subtilisin"/>
</dbReference>
<dbReference type="GO" id="GO:0004252">
    <property type="term" value="F:serine-type endopeptidase activity"/>
    <property type="evidence" value="ECO:0007669"/>
    <property type="project" value="UniProtKB-UniRule"/>
</dbReference>
<dbReference type="Pfam" id="PF00801">
    <property type="entry name" value="PKD"/>
    <property type="match status" value="1"/>
</dbReference>
<proteinExistence type="inferred from homology"/>
<dbReference type="InterPro" id="IPR000209">
    <property type="entry name" value="Peptidase_S8/S53_dom"/>
</dbReference>
<sequence>MKKSFILPLIFLMVLIVSNCYGMTVTVNPNPAMANQPVTFNVSTQWDTAYSPLTVTVSYGDSKTETELCTNSPCNVNFTHVYKSAGIYLVTVSASCPYSCWIQSPNPVTLSVRVNGSVQIKPTPQFIYAPRDRTIKKTITYYFSSNSDTGTLVSDRGVFYINGKAVLTIPNRLKVTLSGGRGSVTEDLPIQATLTRWAEKYDSNQIVYKRFFRNNFMQQTAEVRVILTTEATSELYIKSIKLYFNNGKAEITVPRKYEGLNTYAQIDYAGSGVLIGYWEVDGRILSHVHRHITFGRSLVLETPSVPKLPTFEEGYHTVRFVIKNPKQDIKFPKAIYYVTSGLVEKPKVIKLLEPKNRGSLEYNAFEFKWKKLSGVNYYTLVVRRMGNAANVLVAVTKRNSYKLSKKLLMEKFDPAETYEWMVYGFDANDRLVGQSEKWVFRFRVQAYVPNEIIIYAKNEELIKVIQDRFRLVLLKKAALRTVKTTAYLFRVDGDVQKVIGKISSTFPSVSVQTNNLYSGLMEPMQALQNVSKVYNLPFVHKNFTGRGVRVAIIDTGVDVQHVDLRNRIASVKNFVTSDYKPEVHGTAVAGIIAASKNHLGIVGIAPEVSLLVLRACKEDNLESICTSFAIAQAIDQAITDDVKIVNMSFGTLQKDVLVESLIKSGFSKGIIFLAPVGNSIWQKKPMFPASLPQVLSVAGRDYTGAWYPSSDLARKADLCVLSKNILATFPGNKYNFVSGTSFASAVASGLVSLAVQKGKLDIDNISKTFEPFSFEVTCPR</sequence>
<feature type="active site" description="Charge relay system" evidence="5">
    <location>
        <position position="741"/>
    </location>
</feature>
<evidence type="ECO:0000256" key="3">
    <source>
        <dbReference type="ARBA" id="ARBA00022801"/>
    </source>
</evidence>
<evidence type="ECO:0000256" key="1">
    <source>
        <dbReference type="ARBA" id="ARBA00011073"/>
    </source>
</evidence>
<dbReference type="PROSITE" id="PS00137">
    <property type="entry name" value="SUBTILASE_HIS"/>
    <property type="match status" value="1"/>
</dbReference>
<dbReference type="PROSITE" id="PS00136">
    <property type="entry name" value="SUBTILASE_ASP"/>
    <property type="match status" value="1"/>
</dbReference>
<dbReference type="Pfam" id="PF00082">
    <property type="entry name" value="Peptidase_S8"/>
    <property type="match status" value="1"/>
</dbReference>
<keyword evidence="9" id="KW-1185">Reference proteome</keyword>
<dbReference type="GO" id="GO:0006508">
    <property type="term" value="P:proteolysis"/>
    <property type="evidence" value="ECO:0007669"/>
    <property type="project" value="UniProtKB-KW"/>
</dbReference>
<dbReference type="InterPro" id="IPR035986">
    <property type="entry name" value="PKD_dom_sf"/>
</dbReference>
<evidence type="ECO:0000256" key="4">
    <source>
        <dbReference type="ARBA" id="ARBA00022825"/>
    </source>
</evidence>
<dbReference type="PANTHER" id="PTHR43399">
    <property type="entry name" value="SUBTILISIN-RELATED"/>
    <property type="match status" value="1"/>
</dbReference>
<evidence type="ECO:0000313" key="9">
    <source>
        <dbReference type="Proteomes" id="UP000063234"/>
    </source>
</evidence>
<dbReference type="PRINTS" id="PR00723">
    <property type="entry name" value="SUBTILISIN"/>
</dbReference>
<dbReference type="PATRIC" id="fig|1298851.3.peg.776"/>
<evidence type="ECO:0000259" key="6">
    <source>
        <dbReference type="Pfam" id="PF00082"/>
    </source>
</evidence>
<dbReference type="InterPro" id="IPR023827">
    <property type="entry name" value="Peptidase_S8_Asp-AS"/>
</dbReference>
<gene>
    <name evidence="8" type="ORF">TST_0749</name>
</gene>
<dbReference type="Proteomes" id="UP000063234">
    <property type="component" value="Chromosome"/>
</dbReference>
<dbReference type="Gene3D" id="2.60.40.10">
    <property type="entry name" value="Immunoglobulins"/>
    <property type="match status" value="1"/>
</dbReference>
<dbReference type="PROSITE" id="PS51892">
    <property type="entry name" value="SUBTILASE"/>
    <property type="match status" value="1"/>
</dbReference>
<dbReference type="InterPro" id="IPR036852">
    <property type="entry name" value="Peptidase_S8/S53_dom_sf"/>
</dbReference>
<feature type="domain" description="Peptidase S8/S53" evidence="6">
    <location>
        <begin position="545"/>
        <end position="757"/>
    </location>
</feature>
<dbReference type="AlphaFoldDB" id="A0A0S3QT90"/>
<dbReference type="STRING" id="1298851.TST_0749"/>
<dbReference type="SUPFAM" id="SSF52743">
    <property type="entry name" value="Subtilisin-like"/>
    <property type="match status" value="1"/>
</dbReference>
<feature type="domain" description="PKD" evidence="7">
    <location>
        <begin position="22"/>
        <end position="97"/>
    </location>
</feature>
<dbReference type="Gene3D" id="3.40.50.200">
    <property type="entry name" value="Peptidase S8/S53 domain"/>
    <property type="match status" value="1"/>
</dbReference>
<dbReference type="SUPFAM" id="SSF49299">
    <property type="entry name" value="PKD domain"/>
    <property type="match status" value="1"/>
</dbReference>
<comment type="similarity">
    <text evidence="1 5">Belongs to the peptidase S8 family.</text>
</comment>
<evidence type="ECO:0000256" key="5">
    <source>
        <dbReference type="PROSITE-ProRule" id="PRU01240"/>
    </source>
</evidence>
<accession>A0A0S3QT90</accession>
<organism evidence="8 9">
    <name type="scientific">Thermosulfidibacter takaii (strain DSM 17441 / JCM 13301 / NBRC 103674 / ABI70S6)</name>
    <dbReference type="NCBI Taxonomy" id="1298851"/>
    <lineage>
        <taxon>Bacteria</taxon>
        <taxon>Pseudomonadati</taxon>
        <taxon>Thermosulfidibacterota</taxon>
        <taxon>Thermosulfidibacteria</taxon>
        <taxon>Thermosulfidibacterales</taxon>
        <taxon>Thermosulfidibacteraceae</taxon>
    </lineage>
</organism>
<evidence type="ECO:0000259" key="7">
    <source>
        <dbReference type="Pfam" id="PF00801"/>
    </source>
</evidence>
<name>A0A0S3QT90_THET7</name>
<dbReference type="CDD" id="cd00146">
    <property type="entry name" value="PKD"/>
    <property type="match status" value="1"/>
</dbReference>
<dbReference type="InterPro" id="IPR013783">
    <property type="entry name" value="Ig-like_fold"/>
</dbReference>
<dbReference type="EMBL" id="AP013035">
    <property type="protein sequence ID" value="BAT71554.1"/>
    <property type="molecule type" value="Genomic_DNA"/>
</dbReference>
<dbReference type="InterPro" id="IPR022398">
    <property type="entry name" value="Peptidase_S8_His-AS"/>
</dbReference>
<protein>
    <submittedName>
        <fullName evidence="8">Uncharacterized protein</fullName>
    </submittedName>
</protein>
<evidence type="ECO:0000256" key="2">
    <source>
        <dbReference type="ARBA" id="ARBA00022670"/>
    </source>
</evidence>
<reference evidence="9" key="1">
    <citation type="journal article" date="2018" name="Science">
        <title>A primordial and reversible TCA cycle in a facultatively chemolithoautotrophic thermophile.</title>
        <authorList>
            <person name="Nunoura T."/>
            <person name="Chikaraishi Y."/>
            <person name="Izaki R."/>
            <person name="Suwa T."/>
            <person name="Sato T."/>
            <person name="Harada T."/>
            <person name="Mori K."/>
            <person name="Kato Y."/>
            <person name="Miyazaki M."/>
            <person name="Shimamura S."/>
            <person name="Yanagawa K."/>
            <person name="Shuto A."/>
            <person name="Ohkouchi N."/>
            <person name="Fujita N."/>
            <person name="Takaki Y."/>
            <person name="Atomi H."/>
            <person name="Takai K."/>
        </authorList>
    </citation>
    <scope>NUCLEOTIDE SEQUENCE [LARGE SCALE GENOMIC DNA]</scope>
    <source>
        <strain evidence="9">DSM 17441 / JCM 13301 / NBRC 103674 / ABI70S6</strain>
    </source>
</reference>
<feature type="active site" description="Charge relay system" evidence="5">
    <location>
        <position position="554"/>
    </location>
</feature>
<dbReference type="KEGG" id="ttk:TST_0749"/>
<keyword evidence="2 5" id="KW-0645">Protease</keyword>
<keyword evidence="4 5" id="KW-0720">Serine protease</keyword>
<dbReference type="InterPro" id="IPR000601">
    <property type="entry name" value="PKD_dom"/>
</dbReference>
<keyword evidence="3 5" id="KW-0378">Hydrolase</keyword>
<evidence type="ECO:0000313" key="8">
    <source>
        <dbReference type="EMBL" id="BAT71554.1"/>
    </source>
</evidence>
<dbReference type="PANTHER" id="PTHR43399:SF4">
    <property type="entry name" value="CELL WALL-ASSOCIATED PROTEASE"/>
    <property type="match status" value="1"/>
</dbReference>
<feature type="active site" description="Charge relay system" evidence="5">
    <location>
        <position position="584"/>
    </location>
</feature>
<dbReference type="InterPro" id="IPR015500">
    <property type="entry name" value="Peptidase_S8_subtilisin-rel"/>
</dbReference>